<reference evidence="10 11" key="1">
    <citation type="submission" date="2024-03" db="EMBL/GenBank/DDBJ databases">
        <title>Two novel species of the genus Flavobacterium exhibiting potentially degradation of complex polysaccharides.</title>
        <authorList>
            <person name="Lian X."/>
        </authorList>
    </citation>
    <scope>NUCLEOTIDE SEQUENCE [LARGE SCALE GENOMIC DNA]</scope>
    <source>
        <strain evidence="10 11">N6</strain>
    </source>
</reference>
<evidence type="ECO:0000256" key="1">
    <source>
        <dbReference type="ARBA" id="ARBA00004571"/>
    </source>
</evidence>
<dbReference type="PROSITE" id="PS52016">
    <property type="entry name" value="TONB_DEPENDENT_REC_3"/>
    <property type="match status" value="1"/>
</dbReference>
<sequence length="1044" mass="114723">MKLNHFSSKKLHLLWLFSFLLCLLLANETYAQSLTTITGKITDNAGLPIPGANIIEKGTNNSSSTDFDGKFAIKVSSLNATLTVSYVGHQSRTVKVTGEVMNIALQPEEQSLKEVVVVGYGTAKKTDLTGSINTLTSAKITERNVTNPLEAIQGGIAGVQVTSNSGRLGDGFNVIIRGANSINKDGSKPLFIIDGVPADGIDFLNPQDIARMDVLKDASSAAIYGSRGASGVIIVTTKGGANAKSGFNVSYETSYGNKQVARLPKFMSGEKWWLYHQAAFLPTSLSATIRTYADVTPTLLNNNVGASGSNNVLFQRVARNQTFNWTDAVLRGAMTQNNYLSVSGRADNGVAYNLAIGQQKETGNIENESIDKYTFKAGLTHKINDKFSLGVNLTIAKTDEQLGSPTAMQEAFRQNPFTSPWAIDAAGNEIIGTYALQPGTLRYPNNTLAINKTGSINPLLEIANSSDERNSWTTIGNLFAEYKANSWLSFKSTFSAGKVESKRGKAFGAQTNIGIANKNLPSGEIENLDNFNFTWDNQFNINYTLKEDHVFSFLGLQSLYSNVTETSFLSSRENPFDTGYYNLGSGPQSTYNVASNYFKNTLNSYAARLNYTFKGRYLLTATTRYDGSSVLAKGNKWASFPSIAVGWKINEEGFMKNLTFISNFKLRASIGYTGNDNVTPYSSLSVLKTPTYYDFNNTLANGYIPASLGNSELTWERTREVNFGVDFGFAQNRISGSVDVYDRLSKDLLFQQALPLEIGVPTITSNVGSVSNKGIEVALTTKNIQTEDITWETSFTFTKNVNELVSIYNQKEVSDVGNNLFLGENIHSYYNFVFDGIWQESDRTLAATYGQLPGEARVKDLNNDGKIDGNNDRAIIGNYDPKWTGSFSTSLKVKQFDFSLSLITNQGMTVFSDFHNNFADVNDRGRQKLDLKDWYVPANGAGVPAQFSNTNPLPRAAGVYYTNNDVAFYKDASFVKIQNIAFGYSFNQELLNKLKIKNLRLYVNVLNPFVFTEYEGYDPEWATASLGVNRVASTTIQMGVSLKF</sequence>
<dbReference type="Proteomes" id="UP001468798">
    <property type="component" value="Unassembled WGS sequence"/>
</dbReference>
<evidence type="ECO:0000256" key="7">
    <source>
        <dbReference type="PROSITE-ProRule" id="PRU01360"/>
    </source>
</evidence>
<dbReference type="Pfam" id="PF07715">
    <property type="entry name" value="Plug"/>
    <property type="match status" value="1"/>
</dbReference>
<keyword evidence="4 7" id="KW-0812">Transmembrane</keyword>
<accession>A0ABU9NRB7</accession>
<keyword evidence="8" id="KW-0732">Signal</keyword>
<dbReference type="InterPro" id="IPR008969">
    <property type="entry name" value="CarboxyPept-like_regulatory"/>
</dbReference>
<dbReference type="InterPro" id="IPR023997">
    <property type="entry name" value="TonB-dep_OMP_SusC/RagA_CS"/>
</dbReference>
<feature type="chain" id="PRO_5046159970" evidence="8">
    <location>
        <begin position="32"/>
        <end position="1044"/>
    </location>
</feature>
<gene>
    <name evidence="10" type="ORF">WFZ86_15245</name>
</gene>
<keyword evidence="3 7" id="KW-1134">Transmembrane beta strand</keyword>
<protein>
    <submittedName>
        <fullName evidence="10">SusC/RagA family TonB-linked outer membrane protein</fullName>
    </submittedName>
</protein>
<keyword evidence="11" id="KW-1185">Reference proteome</keyword>
<keyword evidence="2 7" id="KW-0813">Transport</keyword>
<dbReference type="EMBL" id="JBCGDP010000016">
    <property type="protein sequence ID" value="MEM0577860.1"/>
    <property type="molecule type" value="Genomic_DNA"/>
</dbReference>
<dbReference type="InterPro" id="IPR023996">
    <property type="entry name" value="TonB-dep_OMP_SusC/RagA"/>
</dbReference>
<dbReference type="RefSeq" id="WP_342692728.1">
    <property type="nucleotide sequence ID" value="NZ_JBCGDP010000016.1"/>
</dbReference>
<dbReference type="SUPFAM" id="SSF56935">
    <property type="entry name" value="Porins"/>
    <property type="match status" value="1"/>
</dbReference>
<feature type="domain" description="TonB-dependent receptor plug" evidence="9">
    <location>
        <begin position="125"/>
        <end position="232"/>
    </location>
</feature>
<dbReference type="Gene3D" id="2.60.40.1120">
    <property type="entry name" value="Carboxypeptidase-like, regulatory domain"/>
    <property type="match status" value="1"/>
</dbReference>
<dbReference type="InterPro" id="IPR037066">
    <property type="entry name" value="Plug_dom_sf"/>
</dbReference>
<dbReference type="Gene3D" id="2.170.130.10">
    <property type="entry name" value="TonB-dependent receptor, plug domain"/>
    <property type="match status" value="1"/>
</dbReference>
<name>A0ABU9NRB7_9FLAO</name>
<evidence type="ECO:0000313" key="11">
    <source>
        <dbReference type="Proteomes" id="UP001468798"/>
    </source>
</evidence>
<keyword evidence="5 7" id="KW-0472">Membrane</keyword>
<dbReference type="NCBIfam" id="TIGR04056">
    <property type="entry name" value="OMP_RagA_SusC"/>
    <property type="match status" value="1"/>
</dbReference>
<evidence type="ECO:0000256" key="5">
    <source>
        <dbReference type="ARBA" id="ARBA00023136"/>
    </source>
</evidence>
<feature type="signal peptide" evidence="8">
    <location>
        <begin position="1"/>
        <end position="31"/>
    </location>
</feature>
<evidence type="ECO:0000313" key="10">
    <source>
        <dbReference type="EMBL" id="MEM0577860.1"/>
    </source>
</evidence>
<evidence type="ECO:0000259" key="9">
    <source>
        <dbReference type="Pfam" id="PF07715"/>
    </source>
</evidence>
<evidence type="ECO:0000256" key="4">
    <source>
        <dbReference type="ARBA" id="ARBA00022692"/>
    </source>
</evidence>
<dbReference type="SUPFAM" id="SSF49464">
    <property type="entry name" value="Carboxypeptidase regulatory domain-like"/>
    <property type="match status" value="1"/>
</dbReference>
<comment type="subcellular location">
    <subcellularLocation>
        <location evidence="1 7">Cell outer membrane</location>
        <topology evidence="1 7">Multi-pass membrane protein</topology>
    </subcellularLocation>
</comment>
<evidence type="ECO:0000256" key="8">
    <source>
        <dbReference type="SAM" id="SignalP"/>
    </source>
</evidence>
<dbReference type="InterPro" id="IPR012910">
    <property type="entry name" value="Plug_dom"/>
</dbReference>
<proteinExistence type="inferred from homology"/>
<dbReference type="InterPro" id="IPR039426">
    <property type="entry name" value="TonB-dep_rcpt-like"/>
</dbReference>
<keyword evidence="6 7" id="KW-0998">Cell outer membrane</keyword>
<organism evidence="10 11">
    <name type="scientific">Flavobacterium polysaccharolyticum</name>
    <dbReference type="NCBI Taxonomy" id="3133148"/>
    <lineage>
        <taxon>Bacteria</taxon>
        <taxon>Pseudomonadati</taxon>
        <taxon>Bacteroidota</taxon>
        <taxon>Flavobacteriia</taxon>
        <taxon>Flavobacteriales</taxon>
        <taxon>Flavobacteriaceae</taxon>
        <taxon>Flavobacterium</taxon>
    </lineage>
</organism>
<evidence type="ECO:0000256" key="2">
    <source>
        <dbReference type="ARBA" id="ARBA00022448"/>
    </source>
</evidence>
<dbReference type="Gene3D" id="2.40.170.20">
    <property type="entry name" value="TonB-dependent receptor, beta-barrel domain"/>
    <property type="match status" value="1"/>
</dbReference>
<evidence type="ECO:0000256" key="6">
    <source>
        <dbReference type="ARBA" id="ARBA00023237"/>
    </source>
</evidence>
<evidence type="ECO:0000256" key="3">
    <source>
        <dbReference type="ARBA" id="ARBA00022452"/>
    </source>
</evidence>
<comment type="similarity">
    <text evidence="7">Belongs to the TonB-dependent receptor family.</text>
</comment>
<dbReference type="InterPro" id="IPR036942">
    <property type="entry name" value="Beta-barrel_TonB_sf"/>
</dbReference>
<comment type="caution">
    <text evidence="10">The sequence shown here is derived from an EMBL/GenBank/DDBJ whole genome shotgun (WGS) entry which is preliminary data.</text>
</comment>
<dbReference type="Pfam" id="PF13715">
    <property type="entry name" value="CarbopepD_reg_2"/>
    <property type="match status" value="1"/>
</dbReference>
<dbReference type="NCBIfam" id="TIGR04057">
    <property type="entry name" value="SusC_RagA_signa"/>
    <property type="match status" value="1"/>
</dbReference>